<sequence length="139" mass="15568">MSDASYYQELANQESQNYNNTISQKAAVDKKIDRLEEAKTSLSTQINNFQTGIIDALEKVKVEDESQFKGDRKTKYVEKYDSANTAATTNKASHEANLDSINTEIANLQAESDRLAIDVKTAYENMNYYQSMANSASSE</sequence>
<protein>
    <recommendedName>
        <fullName evidence="5">DUF5082 domain-containing protein</fullName>
    </recommendedName>
</protein>
<evidence type="ECO:0000313" key="3">
    <source>
        <dbReference type="EMBL" id="RSJ85811.1"/>
    </source>
</evidence>
<gene>
    <name evidence="3" type="ORF">D8794_05775</name>
</gene>
<evidence type="ECO:0000313" key="4">
    <source>
        <dbReference type="Proteomes" id="UP000277890"/>
    </source>
</evidence>
<dbReference type="Proteomes" id="UP000277890">
    <property type="component" value="Unassembled WGS sequence"/>
</dbReference>
<accession>A0A3R9KR65</accession>
<comment type="caution">
    <text evidence="3">The sequence shown here is derived from an EMBL/GenBank/DDBJ whole genome shotgun (WGS) entry which is preliminary data.</text>
</comment>
<feature type="compositionally biased region" description="Polar residues" evidence="2">
    <location>
        <begin position="10"/>
        <end position="21"/>
    </location>
</feature>
<evidence type="ECO:0000256" key="2">
    <source>
        <dbReference type="SAM" id="MobiDB-lite"/>
    </source>
</evidence>
<dbReference type="EMBL" id="RJPQ01000006">
    <property type="protein sequence ID" value="RSJ85811.1"/>
    <property type="molecule type" value="Genomic_DNA"/>
</dbReference>
<feature type="coiled-coil region" evidence="1">
    <location>
        <begin position="91"/>
        <end position="118"/>
    </location>
</feature>
<evidence type="ECO:0008006" key="5">
    <source>
        <dbReference type="Google" id="ProtNLM"/>
    </source>
</evidence>
<reference evidence="3 4" key="1">
    <citation type="submission" date="2018-11" db="EMBL/GenBank/DDBJ databases">
        <title>Species Designations Belie Phenotypic and Genotypic Heterogeneity in Oral Streptococci.</title>
        <authorList>
            <person name="Velsko I."/>
        </authorList>
    </citation>
    <scope>NUCLEOTIDE SEQUENCE [LARGE SCALE GENOMIC DNA]</scope>
    <source>
        <strain evidence="3 4">A54</strain>
    </source>
</reference>
<feature type="region of interest" description="Disordered" evidence="2">
    <location>
        <begin position="1"/>
        <end position="21"/>
    </location>
</feature>
<organism evidence="3 4">
    <name type="scientific">Streptococcus cristatus</name>
    <dbReference type="NCBI Taxonomy" id="45634"/>
    <lineage>
        <taxon>Bacteria</taxon>
        <taxon>Bacillati</taxon>
        <taxon>Bacillota</taxon>
        <taxon>Bacilli</taxon>
        <taxon>Lactobacillales</taxon>
        <taxon>Streptococcaceae</taxon>
        <taxon>Streptococcus</taxon>
    </lineage>
</organism>
<dbReference type="AlphaFoldDB" id="A0A3R9KR65"/>
<name>A0A3R9KR65_STRCR</name>
<proteinExistence type="predicted"/>
<keyword evidence="1" id="KW-0175">Coiled coil</keyword>
<dbReference type="RefSeq" id="WP_125371244.1">
    <property type="nucleotide sequence ID" value="NZ_RJPO01000006.1"/>
</dbReference>
<evidence type="ECO:0000256" key="1">
    <source>
        <dbReference type="SAM" id="Coils"/>
    </source>
</evidence>